<dbReference type="OrthoDB" id="565904at2759"/>
<dbReference type="PRINTS" id="PR01171">
    <property type="entry name" value="BCTLIPOCALIN"/>
</dbReference>
<evidence type="ECO:0000256" key="9">
    <source>
        <dbReference type="SAM" id="SignalP"/>
    </source>
</evidence>
<dbReference type="GO" id="GO:0005576">
    <property type="term" value="C:extracellular region"/>
    <property type="evidence" value="ECO:0007669"/>
    <property type="project" value="UniProtKB-SubCell"/>
</dbReference>
<evidence type="ECO:0000256" key="4">
    <source>
        <dbReference type="ARBA" id="ARBA00022525"/>
    </source>
</evidence>
<keyword evidence="6" id="KW-0446">Lipid-binding</keyword>
<evidence type="ECO:0000313" key="11">
    <source>
        <dbReference type="EMBL" id="CAF0792386.1"/>
    </source>
</evidence>
<dbReference type="InterPro" id="IPR002446">
    <property type="entry name" value="Lipocalin_bac"/>
</dbReference>
<keyword evidence="8" id="KW-0325">Glycoprotein</keyword>
<organism evidence="11 12">
    <name type="scientific">Brachionus calyciflorus</name>
    <dbReference type="NCBI Taxonomy" id="104777"/>
    <lineage>
        <taxon>Eukaryota</taxon>
        <taxon>Metazoa</taxon>
        <taxon>Spiralia</taxon>
        <taxon>Gnathifera</taxon>
        <taxon>Rotifera</taxon>
        <taxon>Eurotatoria</taxon>
        <taxon>Monogononta</taxon>
        <taxon>Pseudotrocha</taxon>
        <taxon>Ploima</taxon>
        <taxon>Brachionidae</taxon>
        <taxon>Brachionus</taxon>
    </lineage>
</organism>
<dbReference type="GO" id="GO:0000302">
    <property type="term" value="P:response to reactive oxygen species"/>
    <property type="evidence" value="ECO:0007669"/>
    <property type="project" value="TreeGrafter"/>
</dbReference>
<feature type="domain" description="Lipocalin/cytosolic fatty-acid binding" evidence="10">
    <location>
        <begin position="50"/>
        <end position="196"/>
    </location>
</feature>
<dbReference type="SUPFAM" id="SSF50814">
    <property type="entry name" value="Lipocalins"/>
    <property type="match status" value="1"/>
</dbReference>
<name>A0A813S5B9_9BILA</name>
<comment type="caution">
    <text evidence="11">The sequence shown here is derived from an EMBL/GenBank/DDBJ whole genome shotgun (WGS) entry which is preliminary data.</text>
</comment>
<evidence type="ECO:0000256" key="6">
    <source>
        <dbReference type="ARBA" id="ARBA00023121"/>
    </source>
</evidence>
<comment type="subcellular location">
    <subcellularLocation>
        <location evidence="1">Secreted</location>
    </subcellularLocation>
</comment>
<dbReference type="InterPro" id="IPR000566">
    <property type="entry name" value="Lipocln_cytosolic_FA-bd_dom"/>
</dbReference>
<dbReference type="InterPro" id="IPR022272">
    <property type="entry name" value="Lipocalin_CS"/>
</dbReference>
<dbReference type="Gene3D" id="2.40.128.20">
    <property type="match status" value="1"/>
</dbReference>
<feature type="signal peptide" evidence="9">
    <location>
        <begin position="1"/>
        <end position="18"/>
    </location>
</feature>
<evidence type="ECO:0000313" key="12">
    <source>
        <dbReference type="Proteomes" id="UP000663879"/>
    </source>
</evidence>
<evidence type="ECO:0000256" key="1">
    <source>
        <dbReference type="ARBA" id="ARBA00004613"/>
    </source>
</evidence>
<dbReference type="GO" id="GO:0006629">
    <property type="term" value="P:lipid metabolic process"/>
    <property type="evidence" value="ECO:0007669"/>
    <property type="project" value="TreeGrafter"/>
</dbReference>
<dbReference type="InterPro" id="IPR012674">
    <property type="entry name" value="Calycin"/>
</dbReference>
<reference evidence="11" key="1">
    <citation type="submission" date="2021-02" db="EMBL/GenBank/DDBJ databases">
        <authorList>
            <person name="Nowell W R."/>
        </authorList>
    </citation>
    <scope>NUCLEOTIDE SEQUENCE</scope>
    <source>
        <strain evidence="11">Ploen Becks lab</strain>
    </source>
</reference>
<evidence type="ECO:0000256" key="5">
    <source>
        <dbReference type="ARBA" id="ARBA00022729"/>
    </source>
</evidence>
<dbReference type="EMBL" id="CAJNOC010000691">
    <property type="protein sequence ID" value="CAF0792386.1"/>
    <property type="molecule type" value="Genomic_DNA"/>
</dbReference>
<dbReference type="PANTHER" id="PTHR10612:SF34">
    <property type="entry name" value="APOLIPOPROTEIN D"/>
    <property type="match status" value="1"/>
</dbReference>
<evidence type="ECO:0000256" key="8">
    <source>
        <dbReference type="ARBA" id="ARBA00023180"/>
    </source>
</evidence>
<keyword evidence="5 9" id="KW-0732">Signal</keyword>
<protein>
    <recommendedName>
        <fullName evidence="2">Apolipoprotein D</fullName>
    </recommendedName>
</protein>
<dbReference type="GO" id="GO:0008289">
    <property type="term" value="F:lipid binding"/>
    <property type="evidence" value="ECO:0007669"/>
    <property type="project" value="UniProtKB-KW"/>
</dbReference>
<keyword evidence="12" id="KW-1185">Reference proteome</keyword>
<evidence type="ECO:0000256" key="2">
    <source>
        <dbReference type="ARBA" id="ARBA00019890"/>
    </source>
</evidence>
<dbReference type="Pfam" id="PF08212">
    <property type="entry name" value="Lipocalin_2"/>
    <property type="match status" value="1"/>
</dbReference>
<dbReference type="PROSITE" id="PS00213">
    <property type="entry name" value="LIPOCALIN"/>
    <property type="match status" value="1"/>
</dbReference>
<keyword evidence="7" id="KW-1015">Disulfide bond</keyword>
<evidence type="ECO:0000259" key="10">
    <source>
        <dbReference type="Pfam" id="PF08212"/>
    </source>
</evidence>
<evidence type="ECO:0000256" key="3">
    <source>
        <dbReference type="ARBA" id="ARBA00022448"/>
    </source>
</evidence>
<feature type="chain" id="PRO_5032494683" description="Apolipoprotein D" evidence="9">
    <location>
        <begin position="19"/>
        <end position="200"/>
    </location>
</feature>
<evidence type="ECO:0000256" key="7">
    <source>
        <dbReference type="ARBA" id="ARBA00023157"/>
    </source>
</evidence>
<dbReference type="FunFam" id="2.40.128.20:FF:000003">
    <property type="entry name" value="Apolipoprotein D"/>
    <property type="match status" value="1"/>
</dbReference>
<keyword evidence="3" id="KW-0813">Transport</keyword>
<dbReference type="GO" id="GO:0005737">
    <property type="term" value="C:cytoplasm"/>
    <property type="evidence" value="ECO:0007669"/>
    <property type="project" value="TreeGrafter"/>
</dbReference>
<proteinExistence type="predicted"/>
<dbReference type="Proteomes" id="UP000663879">
    <property type="component" value="Unassembled WGS sequence"/>
</dbReference>
<accession>A0A813S5B9</accession>
<gene>
    <name evidence="11" type="ORF">OXX778_LOCUS6038</name>
</gene>
<sequence length="200" mass="22688">MRLILLLALFAIFKYSQSISLSDILKDLRDKIEELKKSQACPESPLIPNFDLKAYLGKWYEIERITPIYEQGLKCVTAEYADKGNGIVSVKNSGVLPFNLPLSINGEARVKNASAPNFLTVQFFKDLNTDLFQGNYHVWKTDYTKYALVYTCKTKSTETAWILSRNKTLDSTTVAELKQFLNNRGVNSKKLTAVTQNCKN</sequence>
<keyword evidence="4" id="KW-0964">Secreted</keyword>
<dbReference type="AlphaFoldDB" id="A0A813S5B9"/>
<dbReference type="PANTHER" id="PTHR10612">
    <property type="entry name" value="APOLIPOPROTEIN D"/>
    <property type="match status" value="1"/>
</dbReference>